<feature type="domain" description="TOG" evidence="10">
    <location>
        <begin position="338"/>
        <end position="574"/>
    </location>
</feature>
<keyword evidence="3" id="KW-0813">Transport</keyword>
<reference evidence="11 12" key="1">
    <citation type="submission" date="2018-06" db="EMBL/GenBank/DDBJ databases">
        <title>A transcriptomic atlas of mushroom development highlights an independent origin of complex multicellularity.</title>
        <authorList>
            <consortium name="DOE Joint Genome Institute"/>
            <person name="Krizsan K."/>
            <person name="Almasi E."/>
            <person name="Merenyi Z."/>
            <person name="Sahu N."/>
            <person name="Viragh M."/>
            <person name="Koszo T."/>
            <person name="Mondo S."/>
            <person name="Kiss B."/>
            <person name="Balint B."/>
            <person name="Kues U."/>
            <person name="Barry K."/>
            <person name="Hegedus J.C."/>
            <person name="Henrissat B."/>
            <person name="Johnson J."/>
            <person name="Lipzen A."/>
            <person name="Ohm R."/>
            <person name="Nagy I."/>
            <person name="Pangilinan J."/>
            <person name="Yan J."/>
            <person name="Xiong Y."/>
            <person name="Grigoriev I.V."/>
            <person name="Hibbett D.S."/>
            <person name="Nagy L.G."/>
        </authorList>
    </citation>
    <scope>NUCLEOTIDE SEQUENCE [LARGE SCALE GENOMIC DNA]</scope>
    <source>
        <strain evidence="11 12">SZMC22713</strain>
    </source>
</reference>
<dbReference type="Gene3D" id="1.25.10.10">
    <property type="entry name" value="Leucine-rich Repeat Variant"/>
    <property type="match status" value="1"/>
</dbReference>
<accession>A0A4Y7Q508</accession>
<dbReference type="SUPFAM" id="SSF48371">
    <property type="entry name" value="ARM repeat"/>
    <property type="match status" value="2"/>
</dbReference>
<dbReference type="Proteomes" id="UP000294933">
    <property type="component" value="Unassembled WGS sequence"/>
</dbReference>
<dbReference type="EMBL" id="ML170178">
    <property type="protein sequence ID" value="TDL21910.1"/>
    <property type="molecule type" value="Genomic_DNA"/>
</dbReference>
<keyword evidence="6" id="KW-0653">Protein transport</keyword>
<gene>
    <name evidence="11" type="ORF">BD410DRAFT_789340</name>
</gene>
<evidence type="ECO:0000256" key="5">
    <source>
        <dbReference type="ARBA" id="ARBA00022737"/>
    </source>
</evidence>
<dbReference type="STRING" id="50990.A0A4Y7Q508"/>
<evidence type="ECO:0000256" key="8">
    <source>
        <dbReference type="PROSITE-ProRule" id="PRU00103"/>
    </source>
</evidence>
<evidence type="ECO:0000259" key="10">
    <source>
        <dbReference type="SMART" id="SM01349"/>
    </source>
</evidence>
<dbReference type="InterPro" id="IPR016024">
    <property type="entry name" value="ARM-type_fold"/>
</dbReference>
<comment type="subcellular location">
    <subcellularLocation>
        <location evidence="2">Cytoplasm</location>
    </subcellularLocation>
    <subcellularLocation>
        <location evidence="1">Nucleus</location>
    </subcellularLocation>
</comment>
<feature type="domain" description="Importin N-terminal" evidence="9">
    <location>
        <begin position="27"/>
        <end position="98"/>
    </location>
</feature>
<dbReference type="GO" id="GO:0031267">
    <property type="term" value="F:small GTPase binding"/>
    <property type="evidence" value="ECO:0007669"/>
    <property type="project" value="InterPro"/>
</dbReference>
<evidence type="ECO:0000313" key="11">
    <source>
        <dbReference type="EMBL" id="TDL21910.1"/>
    </source>
</evidence>
<evidence type="ECO:0000313" key="12">
    <source>
        <dbReference type="Proteomes" id="UP000294933"/>
    </source>
</evidence>
<organism evidence="11 12">
    <name type="scientific">Rickenella mellea</name>
    <dbReference type="NCBI Taxonomy" id="50990"/>
    <lineage>
        <taxon>Eukaryota</taxon>
        <taxon>Fungi</taxon>
        <taxon>Dikarya</taxon>
        <taxon>Basidiomycota</taxon>
        <taxon>Agaricomycotina</taxon>
        <taxon>Agaricomycetes</taxon>
        <taxon>Hymenochaetales</taxon>
        <taxon>Rickenellaceae</taxon>
        <taxon>Rickenella</taxon>
    </lineage>
</organism>
<dbReference type="GO" id="GO:0005737">
    <property type="term" value="C:cytoplasm"/>
    <property type="evidence" value="ECO:0007669"/>
    <property type="project" value="UniProtKB-SubCell"/>
</dbReference>
<dbReference type="SMART" id="SM00913">
    <property type="entry name" value="IBN_N"/>
    <property type="match status" value="1"/>
</dbReference>
<evidence type="ECO:0000259" key="9">
    <source>
        <dbReference type="SMART" id="SM00913"/>
    </source>
</evidence>
<name>A0A4Y7Q508_9AGAM</name>
<evidence type="ECO:0000256" key="4">
    <source>
        <dbReference type="ARBA" id="ARBA00022490"/>
    </source>
</evidence>
<dbReference type="InterPro" id="IPR058584">
    <property type="entry name" value="IMB1_TNPO1-like_TPR"/>
</dbReference>
<evidence type="ECO:0000256" key="2">
    <source>
        <dbReference type="ARBA" id="ARBA00004496"/>
    </source>
</evidence>
<dbReference type="GO" id="GO:0006606">
    <property type="term" value="P:protein import into nucleus"/>
    <property type="evidence" value="ECO:0007669"/>
    <property type="project" value="InterPro"/>
</dbReference>
<dbReference type="InterPro" id="IPR057672">
    <property type="entry name" value="TPR_IPO4/5"/>
</dbReference>
<dbReference type="Pfam" id="PF13513">
    <property type="entry name" value="HEAT_EZ"/>
    <property type="match status" value="1"/>
</dbReference>
<keyword evidence="4" id="KW-0963">Cytoplasm</keyword>
<dbReference type="InterPro" id="IPR021133">
    <property type="entry name" value="HEAT_type_2"/>
</dbReference>
<keyword evidence="12" id="KW-1185">Reference proteome</keyword>
<dbReference type="InterPro" id="IPR034085">
    <property type="entry name" value="TOG"/>
</dbReference>
<dbReference type="OrthoDB" id="7862313at2759"/>
<evidence type="ECO:0000256" key="3">
    <source>
        <dbReference type="ARBA" id="ARBA00022448"/>
    </source>
</evidence>
<dbReference type="SMART" id="SM01349">
    <property type="entry name" value="TOG"/>
    <property type="match status" value="1"/>
</dbReference>
<evidence type="ECO:0000256" key="6">
    <source>
        <dbReference type="ARBA" id="ARBA00022927"/>
    </source>
</evidence>
<keyword evidence="7" id="KW-0539">Nucleus</keyword>
<dbReference type="PROSITE" id="PS50077">
    <property type="entry name" value="HEAT_REPEAT"/>
    <property type="match status" value="1"/>
</dbReference>
<feature type="repeat" description="HEAT" evidence="8">
    <location>
        <begin position="169"/>
        <end position="207"/>
    </location>
</feature>
<dbReference type="InterPro" id="IPR001494">
    <property type="entry name" value="Importin-beta_N"/>
</dbReference>
<dbReference type="Pfam" id="PF25574">
    <property type="entry name" value="TPR_IMB1"/>
    <property type="match status" value="1"/>
</dbReference>
<dbReference type="VEuPathDB" id="FungiDB:BD410DRAFT_789340"/>
<dbReference type="PANTHER" id="PTHR10527">
    <property type="entry name" value="IMPORTIN BETA"/>
    <property type="match status" value="1"/>
</dbReference>
<protein>
    <submittedName>
        <fullName evidence="11">ARM repeat-containing protein</fullName>
    </submittedName>
</protein>
<keyword evidence="5" id="KW-0677">Repeat</keyword>
<dbReference type="AlphaFoldDB" id="A0A4Y7Q508"/>
<dbReference type="InterPro" id="IPR040122">
    <property type="entry name" value="Importin_beta"/>
</dbReference>
<sequence>MDPNFVQGLHDLLVQATLHETAKVNAATMQLNKEYFKNEACIPALTQIIASPADQGVKQLAAVELRKRIMLNSGDLWIKVPQADRDQIKRNLPDITLAEPVKIVRHQISRVISAIASIEIPLGQWPELLPFLHQCATSAQVAHREVGVYILYTVLENIVEGFQEYMQTLFKLFTSLVQDPESADVRVTTVRALGVIAQYIDADDKADIKAFQSLLPGMIVVLGQCLDAGEEGSAREIFDVFETLLILEIPLLGKNIPELVQFFLQCGGNRNYTDELRVMALNALSWTVKYKKSKIQQANLAAAILGGLMPITTETEADDLDDEVPSRAALRIIDSLATNLPPQQVYPALHTLVQQYMSSADPSMRRGAMLALGVVIEGCSEFMTPLMAQVWPLIEAGLGDADPTVRRATCTAVACLCEWLEEECLGKHAALVPAIMAQVEDPQTQREACTALDALLEILHTVIDQYLHPLMERLVGLLDTAPNRVKAVVTGAIGSAAHASRDKFLPYFQPTMEKLKHFLVLTGEGEEVELRGITMDAVGTFADSIGKEAFRPYFPDMMKQAFAGIEMGNARLRECSFLFFGVMARVYGEEFAAYLPSVVPALLESCKQTEHGEENLILKNGEAAALFGTGESPSNAITITEASEADLNVEDLDSEKMLEVNSAIAVEKEIAADTLGTVFANTRSHFLPYVEQSVIELIDLLNHYYEGIRKAATDSLFEIIQVFYELSDPQEWQAGKEVKVPLHQNVKDLIGHILPPLFEMYESEDDKSVVSALCVGFAETLTKVGPGLAEGSLDVVSNIAIQILEQKALCQQDPDQDESEEPLEDQAEYDSVLISSAGDVVAALANVLGADFSQAFNTFRPLISKYYKKSRSLSDRSACIGCLAEIIAGMKAAITPYTEPLLELFYRALGDEEAEVASNAAFAAGLLVLHSEIDLSGQYLPLLAALRPLFAVAPDAPAAKLNACDNAAGAVSRMIVRNTAAVPLDQVLPVLIGVLPLKSDFLENRPVFRAIFHLFRVNPTVLVPYVDQLLPVFAHVLDPTTEDQIGDEVRGELINLVNALNNESPAKIQAAGLGPFVSGA</sequence>
<dbReference type="InterPro" id="IPR011989">
    <property type="entry name" value="ARM-like"/>
</dbReference>
<evidence type="ECO:0000256" key="1">
    <source>
        <dbReference type="ARBA" id="ARBA00004123"/>
    </source>
</evidence>
<evidence type="ECO:0000256" key="7">
    <source>
        <dbReference type="ARBA" id="ARBA00023242"/>
    </source>
</evidence>
<dbReference type="Pfam" id="PF25780">
    <property type="entry name" value="TPR_IPO5"/>
    <property type="match status" value="1"/>
</dbReference>
<dbReference type="Pfam" id="PF03810">
    <property type="entry name" value="IBN_N"/>
    <property type="match status" value="1"/>
</dbReference>
<proteinExistence type="predicted"/>